<dbReference type="eggNOG" id="COG2267">
    <property type="taxonomic scope" value="Bacteria"/>
</dbReference>
<protein>
    <recommendedName>
        <fullName evidence="3">Alpha/beta hydrolase</fullName>
    </recommendedName>
</protein>
<sequence length="430" mass="47762">MSSRLLCATYWRASWIRFREPVAAFAQCQPLLLDSHDGVQVRGLHWTPRSNPRPRVAVIAAHPRVDFSQHYAFPALLRAGYACVGANLRSINNDLNCVHEQLLIDLAAYVCWLRDACGVQQVVWLGNSGGATLGCFYQQQAKARPSDRLRHTPAGRPVPLADVVMPPFDAMMITAAHTGQGLVLNETIDPSVVDEHNPMLTDPSLDMYDPANGFRPAPQWTQYDAGFLRRYRQKQLERVARIDALAHALIAERSRGESLCDWPGFEQAPLPLQRAAIAQATFTPVIATYRTMANPHYVDIGIDPSGRGYGSLLSDRPDIMNFQLLGFGRLQTPDAWLSTWSGLSSNASMAKTAPAVTEPVVVVHAGRDLDVYPRTHTQTIIDALASSDKSLLEFPRRLHYFEPEGDEPPNAGALEQMNQLLPWLQERCPP</sequence>
<organism evidence="1 2">
    <name type="scientific">Verminephrobacter eiseniae (strain EF01-2)</name>
    <dbReference type="NCBI Taxonomy" id="391735"/>
    <lineage>
        <taxon>Bacteria</taxon>
        <taxon>Pseudomonadati</taxon>
        <taxon>Pseudomonadota</taxon>
        <taxon>Betaproteobacteria</taxon>
        <taxon>Burkholderiales</taxon>
        <taxon>Comamonadaceae</taxon>
        <taxon>Verminephrobacter</taxon>
    </lineage>
</organism>
<gene>
    <name evidence="1" type="ordered locus">Veis_2921</name>
</gene>
<dbReference type="OrthoDB" id="2062670at2"/>
<dbReference type="STRING" id="391735.Veis_2921"/>
<dbReference type="HOGENOM" id="CLU_059005_0_0_4"/>
<proteinExistence type="predicted"/>
<reference evidence="2" key="1">
    <citation type="submission" date="2006-12" db="EMBL/GenBank/DDBJ databases">
        <title>Complete sequence of chromosome 1 of Verminephrobacter eiseniae EF01-2.</title>
        <authorList>
            <person name="Copeland A."/>
            <person name="Lucas S."/>
            <person name="Lapidus A."/>
            <person name="Barry K."/>
            <person name="Detter J.C."/>
            <person name="Glavina del Rio T."/>
            <person name="Dalin E."/>
            <person name="Tice H."/>
            <person name="Pitluck S."/>
            <person name="Chertkov O."/>
            <person name="Brettin T."/>
            <person name="Bruce D."/>
            <person name="Han C."/>
            <person name="Tapia R."/>
            <person name="Gilna P."/>
            <person name="Schmutz J."/>
            <person name="Larimer F."/>
            <person name="Land M."/>
            <person name="Hauser L."/>
            <person name="Kyrpides N."/>
            <person name="Kim E."/>
            <person name="Stahl D."/>
            <person name="Richardson P."/>
        </authorList>
    </citation>
    <scope>NUCLEOTIDE SEQUENCE [LARGE SCALE GENOMIC DNA]</scope>
    <source>
        <strain evidence="2">EF01-2</strain>
    </source>
</reference>
<dbReference type="Proteomes" id="UP000000374">
    <property type="component" value="Chromosome"/>
</dbReference>
<evidence type="ECO:0008006" key="3">
    <source>
        <dbReference type="Google" id="ProtNLM"/>
    </source>
</evidence>
<dbReference type="EMBL" id="CP000542">
    <property type="protein sequence ID" value="ABM58657.1"/>
    <property type="molecule type" value="Genomic_DNA"/>
</dbReference>
<dbReference type="GeneID" id="76461406"/>
<name>A1WM00_VEREI</name>
<dbReference type="KEGG" id="vei:Veis_2921"/>
<evidence type="ECO:0000313" key="1">
    <source>
        <dbReference type="EMBL" id="ABM58657.1"/>
    </source>
</evidence>
<accession>A1WM00</accession>
<evidence type="ECO:0000313" key="2">
    <source>
        <dbReference type="Proteomes" id="UP000000374"/>
    </source>
</evidence>
<dbReference type="InterPro" id="IPR029058">
    <property type="entry name" value="AB_hydrolase_fold"/>
</dbReference>
<keyword evidence="2" id="KW-1185">Reference proteome</keyword>
<dbReference type="SUPFAM" id="SSF53474">
    <property type="entry name" value="alpha/beta-Hydrolases"/>
    <property type="match status" value="1"/>
</dbReference>
<dbReference type="RefSeq" id="WP_011810653.1">
    <property type="nucleotide sequence ID" value="NC_008786.1"/>
</dbReference>
<dbReference type="AlphaFoldDB" id="A1WM00"/>
<dbReference type="Gene3D" id="3.40.50.1820">
    <property type="entry name" value="alpha/beta hydrolase"/>
    <property type="match status" value="2"/>
</dbReference>